<dbReference type="AlphaFoldDB" id="A0A9X7W047"/>
<keyword evidence="1" id="KW-0472">Membrane</keyword>
<reference evidence="2 3" key="1">
    <citation type="submission" date="2021-02" db="EMBL/GenBank/DDBJ databases">
        <title>Alicyclobacillus curvatus sp. nov. and Alicyclobacillus mengziensis sp. nov., two acidophilic bacteria isolated from acid mine drainage.</title>
        <authorList>
            <person name="Huang Y."/>
        </authorList>
    </citation>
    <scope>NUCLEOTIDE SEQUENCE [LARGE SCALE GENOMIC DNA]</scope>
    <source>
        <strain evidence="2 3">S30H14</strain>
    </source>
</reference>
<keyword evidence="1" id="KW-1133">Transmembrane helix</keyword>
<protein>
    <submittedName>
        <fullName evidence="2">Uncharacterized protein</fullName>
    </submittedName>
</protein>
<evidence type="ECO:0000313" key="2">
    <source>
        <dbReference type="EMBL" id="QSO48283.1"/>
    </source>
</evidence>
<evidence type="ECO:0000313" key="3">
    <source>
        <dbReference type="Proteomes" id="UP000663505"/>
    </source>
</evidence>
<feature type="transmembrane region" description="Helical" evidence="1">
    <location>
        <begin position="6"/>
        <end position="24"/>
    </location>
</feature>
<sequence>MTLRRIVLVGDAFIAILFGGIILLNSPGYQLQPPVITQLSSVSSQVDSGNKQLSQISQQIQSINQAISALQQHLQNDIHTYHEILAKAGE</sequence>
<dbReference type="RefSeq" id="WP_206657618.1">
    <property type="nucleotide sequence ID" value="NZ_CP071182.1"/>
</dbReference>
<keyword evidence="1" id="KW-0812">Transmembrane</keyword>
<proteinExistence type="predicted"/>
<dbReference type="KEGG" id="afx:JZ786_04625"/>
<gene>
    <name evidence="2" type="ORF">JZ786_04625</name>
</gene>
<accession>A0A9X7W047</accession>
<organism evidence="2 3">
    <name type="scientific">Alicyclobacillus mengziensis</name>
    <dbReference type="NCBI Taxonomy" id="2931921"/>
    <lineage>
        <taxon>Bacteria</taxon>
        <taxon>Bacillati</taxon>
        <taxon>Bacillota</taxon>
        <taxon>Bacilli</taxon>
        <taxon>Bacillales</taxon>
        <taxon>Alicyclobacillaceae</taxon>
        <taxon>Alicyclobacillus</taxon>
    </lineage>
</organism>
<keyword evidence="3" id="KW-1185">Reference proteome</keyword>
<name>A0A9X7W047_9BACL</name>
<evidence type="ECO:0000256" key="1">
    <source>
        <dbReference type="SAM" id="Phobius"/>
    </source>
</evidence>
<dbReference type="EMBL" id="CP071182">
    <property type="protein sequence ID" value="QSO48283.1"/>
    <property type="molecule type" value="Genomic_DNA"/>
</dbReference>
<dbReference type="Proteomes" id="UP000663505">
    <property type="component" value="Chromosome"/>
</dbReference>